<evidence type="ECO:0000313" key="3">
    <source>
        <dbReference type="Proteomes" id="UP001558713"/>
    </source>
</evidence>
<organism evidence="2 3">
    <name type="scientific">Cardamine amara subsp. amara</name>
    <dbReference type="NCBI Taxonomy" id="228776"/>
    <lineage>
        <taxon>Eukaryota</taxon>
        <taxon>Viridiplantae</taxon>
        <taxon>Streptophyta</taxon>
        <taxon>Embryophyta</taxon>
        <taxon>Tracheophyta</taxon>
        <taxon>Spermatophyta</taxon>
        <taxon>Magnoliopsida</taxon>
        <taxon>eudicotyledons</taxon>
        <taxon>Gunneridae</taxon>
        <taxon>Pentapetalae</taxon>
        <taxon>rosids</taxon>
        <taxon>malvids</taxon>
        <taxon>Brassicales</taxon>
        <taxon>Brassicaceae</taxon>
        <taxon>Cardamineae</taxon>
        <taxon>Cardamine</taxon>
    </lineage>
</organism>
<accession>A0ABD1C5E1</accession>
<reference evidence="2 3" key="1">
    <citation type="submission" date="2024-04" db="EMBL/GenBank/DDBJ databases">
        <title>Genome assembly C_amara_ONT_v2.</title>
        <authorList>
            <person name="Yant L."/>
            <person name="Moore C."/>
            <person name="Slenker M."/>
        </authorList>
    </citation>
    <scope>NUCLEOTIDE SEQUENCE [LARGE SCALE GENOMIC DNA]</scope>
    <source>
        <tissue evidence="2">Leaf</tissue>
    </source>
</reference>
<evidence type="ECO:0000313" key="2">
    <source>
        <dbReference type="EMBL" id="KAL1224685.1"/>
    </source>
</evidence>
<dbReference type="Gene3D" id="3.30.420.10">
    <property type="entry name" value="Ribonuclease H-like superfamily/Ribonuclease H"/>
    <property type="match status" value="1"/>
</dbReference>
<dbReference type="PROSITE" id="PS50994">
    <property type="entry name" value="INTEGRASE"/>
    <property type="match status" value="1"/>
</dbReference>
<evidence type="ECO:0000259" key="1">
    <source>
        <dbReference type="PROSITE" id="PS50994"/>
    </source>
</evidence>
<sequence>MFITEVERQLDRKVKIITSDRGGDFYGIYDETRQHPGLFAKLLQKLGIIAQYTTLGSPWQNGVVERCNRTYMETVKSMMSHANLPISMWMDALRTAVYILNRVPSKAVPNTPFEL</sequence>
<proteinExistence type="predicted"/>
<gene>
    <name evidence="2" type="ORF">V5N11_001124</name>
</gene>
<dbReference type="InterPro" id="IPR036397">
    <property type="entry name" value="RNaseH_sf"/>
</dbReference>
<keyword evidence="3" id="KW-1185">Reference proteome</keyword>
<comment type="caution">
    <text evidence="2">The sequence shown here is derived from an EMBL/GenBank/DDBJ whole genome shotgun (WGS) entry which is preliminary data.</text>
</comment>
<dbReference type="InterPro" id="IPR012337">
    <property type="entry name" value="RNaseH-like_sf"/>
</dbReference>
<feature type="domain" description="Integrase catalytic" evidence="1">
    <location>
        <begin position="1"/>
        <end position="115"/>
    </location>
</feature>
<protein>
    <submittedName>
        <fullName evidence="2">Retrovirus-related Pol polyprotein from transposon TNT 1-94</fullName>
    </submittedName>
</protein>
<dbReference type="PANTHER" id="PTHR42648">
    <property type="entry name" value="TRANSPOSASE, PUTATIVE-RELATED"/>
    <property type="match status" value="1"/>
</dbReference>
<dbReference type="AlphaFoldDB" id="A0ABD1C5E1"/>
<name>A0ABD1C5E1_CARAN</name>
<dbReference type="InterPro" id="IPR001584">
    <property type="entry name" value="Integrase_cat-core"/>
</dbReference>
<dbReference type="Proteomes" id="UP001558713">
    <property type="component" value="Unassembled WGS sequence"/>
</dbReference>
<dbReference type="SUPFAM" id="SSF53098">
    <property type="entry name" value="Ribonuclease H-like"/>
    <property type="match status" value="1"/>
</dbReference>
<dbReference type="InterPro" id="IPR039537">
    <property type="entry name" value="Retrotran_Ty1/copia-like"/>
</dbReference>
<dbReference type="PANTHER" id="PTHR42648:SF28">
    <property type="entry name" value="TRANSPOSON-ENCODED PROTEIN WITH RIBONUCLEASE H-LIKE AND RETROVIRUS ZINC FINGER-LIKE DOMAINS"/>
    <property type="match status" value="1"/>
</dbReference>
<dbReference type="EMBL" id="JBANAX010000049">
    <property type="protein sequence ID" value="KAL1224685.1"/>
    <property type="molecule type" value="Genomic_DNA"/>
</dbReference>